<organism evidence="1 2">
    <name type="scientific">Ammoniphilus resinae</name>
    <dbReference type="NCBI Taxonomy" id="861532"/>
    <lineage>
        <taxon>Bacteria</taxon>
        <taxon>Bacillati</taxon>
        <taxon>Bacillota</taxon>
        <taxon>Bacilli</taxon>
        <taxon>Bacillales</taxon>
        <taxon>Paenibacillaceae</taxon>
        <taxon>Aneurinibacillus group</taxon>
        <taxon>Ammoniphilus</taxon>
    </lineage>
</organism>
<dbReference type="InterPro" id="IPR020140">
    <property type="entry name" value="Uncharacterised_YusG"/>
</dbReference>
<proteinExistence type="predicted"/>
<comment type="caution">
    <text evidence="1">The sequence shown here is derived from an EMBL/GenBank/DDBJ whole genome shotgun (WGS) entry which is preliminary data.</text>
</comment>
<evidence type="ECO:0008006" key="3">
    <source>
        <dbReference type="Google" id="ProtNLM"/>
    </source>
</evidence>
<sequence length="79" mass="8816">MSDARIDITGRIRGELKDNTMMLTYNGVPIGYVPFDASCVQMDDGFVVDDQKIFRLENADLKPPGQYVDCDGQDGHGWC</sequence>
<dbReference type="Pfam" id="PF10830">
    <property type="entry name" value="DUF2553"/>
    <property type="match status" value="1"/>
</dbReference>
<reference evidence="1 2" key="1">
    <citation type="submission" date="2021-03" db="EMBL/GenBank/DDBJ databases">
        <title>Genomic Encyclopedia of Type Strains, Phase IV (KMG-IV): sequencing the most valuable type-strain genomes for metagenomic binning, comparative biology and taxonomic classification.</title>
        <authorList>
            <person name="Goeker M."/>
        </authorList>
    </citation>
    <scope>NUCLEOTIDE SEQUENCE [LARGE SCALE GENOMIC DNA]</scope>
    <source>
        <strain evidence="1 2">DSM 24738</strain>
    </source>
</reference>
<keyword evidence="2" id="KW-1185">Reference proteome</keyword>
<dbReference type="EMBL" id="JAGGKT010000024">
    <property type="protein sequence ID" value="MBP1934646.1"/>
    <property type="molecule type" value="Genomic_DNA"/>
</dbReference>
<dbReference type="RefSeq" id="WP_209812630.1">
    <property type="nucleotide sequence ID" value="NZ_JAGGKT010000024.1"/>
</dbReference>
<dbReference type="Proteomes" id="UP001519343">
    <property type="component" value="Unassembled WGS sequence"/>
</dbReference>
<evidence type="ECO:0000313" key="2">
    <source>
        <dbReference type="Proteomes" id="UP001519343"/>
    </source>
</evidence>
<gene>
    <name evidence="1" type="ORF">J2Z37_004666</name>
</gene>
<evidence type="ECO:0000313" key="1">
    <source>
        <dbReference type="EMBL" id="MBP1934646.1"/>
    </source>
</evidence>
<protein>
    <recommendedName>
        <fullName evidence="3">DUF2553 family protein</fullName>
    </recommendedName>
</protein>
<accession>A0ABS4GWM4</accession>
<name>A0ABS4GWM4_9BACL</name>